<protein>
    <recommendedName>
        <fullName evidence="5">2,5-diamino-6-ribosylamino-4(3H)-pyrimidinone 5'-phosphate reductase</fullName>
        <ecNumber evidence="4">1.1.1.302</ecNumber>
    </recommendedName>
    <alternativeName>
        <fullName evidence="10">2,5-diamino-6-(5-phospho-D-ribosylamino)pyrimidin-4(3H)-one reductase</fullName>
    </alternativeName>
    <alternativeName>
        <fullName evidence="9">2,5-diamino-6-ribitylamino-4(3H)-pyrimidinone 5'-phosphate synthase</fullName>
    </alternativeName>
</protein>
<gene>
    <name evidence="14" type="ORF">QCA50_010328</name>
</gene>
<dbReference type="Gene3D" id="3.40.430.10">
    <property type="entry name" value="Dihydrofolate Reductase, subunit A"/>
    <property type="match status" value="1"/>
</dbReference>
<sequence>MELLSPPAFLMRTLLPGYNRFLGAQVSLYDPESESDEELKPPTPVSPDPSKPYVTLAFAQSLDAKIAGPNGKQLTLSSQDSMIMTHWMRTMHDAIMVGIGTALNDNPQLNARLLPSSLQQPNLPRPIILDTNLRLPLDCKLLKNFQEKKGRRPWVIGYDTQETGWQDRKKALETTGAKVIEVKSENGQIYIPDLLQTLRSLGIRSLMVEGGARVIKSFLAESNAVNTIIITIAPKFVGSEGVGYGSDLTSSQALKFEHARTELFNRDAVMALKVLG</sequence>
<evidence type="ECO:0000256" key="2">
    <source>
        <dbReference type="ARBA" id="ARBA00005104"/>
    </source>
</evidence>
<name>A0AAW0G057_9APHY</name>
<evidence type="ECO:0000256" key="1">
    <source>
        <dbReference type="ARBA" id="ARBA00003555"/>
    </source>
</evidence>
<evidence type="ECO:0000256" key="12">
    <source>
        <dbReference type="ARBA" id="ARBA00049020"/>
    </source>
</evidence>
<evidence type="ECO:0000256" key="8">
    <source>
        <dbReference type="ARBA" id="ARBA00023002"/>
    </source>
</evidence>
<evidence type="ECO:0000256" key="5">
    <source>
        <dbReference type="ARBA" id="ARBA00015035"/>
    </source>
</evidence>
<evidence type="ECO:0000256" key="11">
    <source>
        <dbReference type="ARBA" id="ARBA00047550"/>
    </source>
</evidence>
<dbReference type="EMBL" id="JASBNA010000016">
    <property type="protein sequence ID" value="KAK7686728.1"/>
    <property type="molecule type" value="Genomic_DNA"/>
</dbReference>
<keyword evidence="7" id="KW-0521">NADP</keyword>
<dbReference type="Pfam" id="PF01872">
    <property type="entry name" value="RibD_C"/>
    <property type="match status" value="1"/>
</dbReference>
<dbReference type="InterPro" id="IPR050765">
    <property type="entry name" value="Riboflavin_Biosynth_HTPR"/>
</dbReference>
<evidence type="ECO:0000313" key="14">
    <source>
        <dbReference type="EMBL" id="KAK7686728.1"/>
    </source>
</evidence>
<evidence type="ECO:0000256" key="9">
    <source>
        <dbReference type="ARBA" id="ARBA00030073"/>
    </source>
</evidence>
<dbReference type="GO" id="GO:0008703">
    <property type="term" value="F:5-amino-6-(5-phosphoribosylamino)uracil reductase activity"/>
    <property type="evidence" value="ECO:0007669"/>
    <property type="project" value="InterPro"/>
</dbReference>
<comment type="pathway">
    <text evidence="2">Cofactor biosynthesis; riboflavin biosynthesis.</text>
</comment>
<dbReference type="InterPro" id="IPR024072">
    <property type="entry name" value="DHFR-like_dom_sf"/>
</dbReference>
<dbReference type="SUPFAM" id="SSF53597">
    <property type="entry name" value="Dihydrofolate reductase-like"/>
    <property type="match status" value="1"/>
</dbReference>
<comment type="similarity">
    <text evidence="3">Belongs to the HTP reductase family.</text>
</comment>
<dbReference type="InterPro" id="IPR002734">
    <property type="entry name" value="RibDG_C"/>
</dbReference>
<dbReference type="PANTHER" id="PTHR38011">
    <property type="entry name" value="DIHYDROFOLATE REDUCTASE FAMILY PROTEIN (AFU_ORTHOLOGUE AFUA_8G06820)"/>
    <property type="match status" value="1"/>
</dbReference>
<dbReference type="GO" id="GO:0009231">
    <property type="term" value="P:riboflavin biosynthetic process"/>
    <property type="evidence" value="ECO:0007669"/>
    <property type="project" value="UniProtKB-KW"/>
</dbReference>
<proteinExistence type="inferred from homology"/>
<dbReference type="Proteomes" id="UP001385951">
    <property type="component" value="Unassembled WGS sequence"/>
</dbReference>
<keyword evidence="15" id="KW-1185">Reference proteome</keyword>
<comment type="caution">
    <text evidence="14">The sequence shown here is derived from an EMBL/GenBank/DDBJ whole genome shotgun (WGS) entry which is preliminary data.</text>
</comment>
<evidence type="ECO:0000256" key="10">
    <source>
        <dbReference type="ARBA" id="ARBA00031630"/>
    </source>
</evidence>
<evidence type="ECO:0000256" key="4">
    <source>
        <dbReference type="ARBA" id="ARBA00012851"/>
    </source>
</evidence>
<comment type="catalytic activity">
    <reaction evidence="11">
        <text>2,5-diamino-6-(1-D-ribitylamino)pyrimidin-4(3H)-one 5'-phosphate + NAD(+) = 2,5-diamino-6-(1-D-ribosylamino)pyrimidin-4(3H)-one 5'-phosphate + NADH + H(+)</text>
        <dbReference type="Rhea" id="RHEA:27274"/>
        <dbReference type="ChEBI" id="CHEBI:15378"/>
        <dbReference type="ChEBI" id="CHEBI:57540"/>
        <dbReference type="ChEBI" id="CHEBI:57945"/>
        <dbReference type="ChEBI" id="CHEBI:58890"/>
        <dbReference type="ChEBI" id="CHEBI:59545"/>
        <dbReference type="EC" id="1.1.1.302"/>
    </reaction>
</comment>
<evidence type="ECO:0000259" key="13">
    <source>
        <dbReference type="Pfam" id="PF01872"/>
    </source>
</evidence>
<dbReference type="PANTHER" id="PTHR38011:SF7">
    <property type="entry name" value="2,5-DIAMINO-6-RIBOSYLAMINO-4(3H)-PYRIMIDINONE 5'-PHOSPHATE REDUCTASE"/>
    <property type="match status" value="1"/>
</dbReference>
<comment type="function">
    <text evidence="1">Catalyzes an early step in riboflavin biosynthesis, the NADPH-dependent reduction of the ribose side chain of 2,5-diamino-6-ribosylamino-4(3H)-pyrimidinone 5'-phosphate, yielding 2,5-diamino-6-ribitylamino-4(3H)-pyrimidinone 5'-phosphate.</text>
</comment>
<dbReference type="EC" id="1.1.1.302" evidence="4"/>
<reference evidence="14 15" key="1">
    <citation type="submission" date="2022-09" db="EMBL/GenBank/DDBJ databases">
        <authorList>
            <person name="Palmer J.M."/>
        </authorList>
    </citation>
    <scope>NUCLEOTIDE SEQUENCE [LARGE SCALE GENOMIC DNA]</scope>
    <source>
        <strain evidence="14 15">DSM 7382</strain>
    </source>
</reference>
<evidence type="ECO:0000256" key="3">
    <source>
        <dbReference type="ARBA" id="ARBA00009723"/>
    </source>
</evidence>
<dbReference type="AlphaFoldDB" id="A0AAW0G057"/>
<evidence type="ECO:0000313" key="15">
    <source>
        <dbReference type="Proteomes" id="UP001385951"/>
    </source>
</evidence>
<evidence type="ECO:0000256" key="7">
    <source>
        <dbReference type="ARBA" id="ARBA00022857"/>
    </source>
</evidence>
<accession>A0AAW0G057</accession>
<evidence type="ECO:0000256" key="6">
    <source>
        <dbReference type="ARBA" id="ARBA00022619"/>
    </source>
</evidence>
<keyword evidence="6" id="KW-0686">Riboflavin biosynthesis</keyword>
<comment type="catalytic activity">
    <reaction evidence="12">
        <text>2,5-diamino-6-(1-D-ribitylamino)pyrimidin-4(3H)-one 5'-phosphate + NADP(+) = 2,5-diamino-6-(1-D-ribosylamino)pyrimidin-4(3H)-one 5'-phosphate + NADPH + H(+)</text>
        <dbReference type="Rhea" id="RHEA:27278"/>
        <dbReference type="ChEBI" id="CHEBI:15378"/>
        <dbReference type="ChEBI" id="CHEBI:57783"/>
        <dbReference type="ChEBI" id="CHEBI:58349"/>
        <dbReference type="ChEBI" id="CHEBI:58890"/>
        <dbReference type="ChEBI" id="CHEBI:59545"/>
        <dbReference type="EC" id="1.1.1.302"/>
    </reaction>
</comment>
<organism evidence="14 15">
    <name type="scientific">Cerrena zonata</name>
    <dbReference type="NCBI Taxonomy" id="2478898"/>
    <lineage>
        <taxon>Eukaryota</taxon>
        <taxon>Fungi</taxon>
        <taxon>Dikarya</taxon>
        <taxon>Basidiomycota</taxon>
        <taxon>Agaricomycotina</taxon>
        <taxon>Agaricomycetes</taxon>
        <taxon>Polyporales</taxon>
        <taxon>Cerrenaceae</taxon>
        <taxon>Cerrena</taxon>
    </lineage>
</organism>
<keyword evidence="8" id="KW-0560">Oxidoreductase</keyword>
<feature type="domain" description="Bacterial bifunctional deaminase-reductase C-terminal" evidence="13">
    <location>
        <begin position="52"/>
        <end position="267"/>
    </location>
</feature>